<reference evidence="2 3" key="1">
    <citation type="journal article" date="2024" name="G3 (Bethesda)">
        <title>Genome assembly of Hibiscus sabdariffa L. provides insights into metabolisms of medicinal natural products.</title>
        <authorList>
            <person name="Kim T."/>
        </authorList>
    </citation>
    <scope>NUCLEOTIDE SEQUENCE [LARGE SCALE GENOMIC DNA]</scope>
    <source>
        <strain evidence="2">TK-2024</strain>
        <tissue evidence="2">Old leaves</tissue>
    </source>
</reference>
<evidence type="ECO:0000313" key="2">
    <source>
        <dbReference type="EMBL" id="KAK9046239.1"/>
    </source>
</evidence>
<keyword evidence="3" id="KW-1185">Reference proteome</keyword>
<name>A0ABR2U9H3_9ROSI</name>
<comment type="caution">
    <text evidence="2">The sequence shown here is derived from an EMBL/GenBank/DDBJ whole genome shotgun (WGS) entry which is preliminary data.</text>
</comment>
<feature type="transmembrane region" description="Helical" evidence="1">
    <location>
        <begin position="12"/>
        <end position="32"/>
    </location>
</feature>
<keyword evidence="1" id="KW-1133">Transmembrane helix</keyword>
<dbReference type="Proteomes" id="UP001396334">
    <property type="component" value="Unassembled WGS sequence"/>
</dbReference>
<sequence>MPFIEGDVDALSPATILRVLALLLTCTTVVVVRRQIHAHVAAAKRGGAASNAARLSVPPAMTRRSRVVSLKETARSCGRQWRLICHGHCDGKDEGNGELLKALGSFAGYGDFR</sequence>
<evidence type="ECO:0000313" key="3">
    <source>
        <dbReference type="Proteomes" id="UP001396334"/>
    </source>
</evidence>
<gene>
    <name evidence="2" type="ORF">V6N11_052132</name>
</gene>
<protein>
    <submittedName>
        <fullName evidence="2">Uncharacterized protein</fullName>
    </submittedName>
</protein>
<keyword evidence="1" id="KW-0472">Membrane</keyword>
<organism evidence="2 3">
    <name type="scientific">Hibiscus sabdariffa</name>
    <name type="common">roselle</name>
    <dbReference type="NCBI Taxonomy" id="183260"/>
    <lineage>
        <taxon>Eukaryota</taxon>
        <taxon>Viridiplantae</taxon>
        <taxon>Streptophyta</taxon>
        <taxon>Embryophyta</taxon>
        <taxon>Tracheophyta</taxon>
        <taxon>Spermatophyta</taxon>
        <taxon>Magnoliopsida</taxon>
        <taxon>eudicotyledons</taxon>
        <taxon>Gunneridae</taxon>
        <taxon>Pentapetalae</taxon>
        <taxon>rosids</taxon>
        <taxon>malvids</taxon>
        <taxon>Malvales</taxon>
        <taxon>Malvaceae</taxon>
        <taxon>Malvoideae</taxon>
        <taxon>Hibiscus</taxon>
    </lineage>
</organism>
<dbReference type="EMBL" id="JBBPBN010000001">
    <property type="protein sequence ID" value="KAK9046239.1"/>
    <property type="molecule type" value="Genomic_DNA"/>
</dbReference>
<keyword evidence="1" id="KW-0812">Transmembrane</keyword>
<evidence type="ECO:0000256" key="1">
    <source>
        <dbReference type="SAM" id="Phobius"/>
    </source>
</evidence>
<accession>A0ABR2U9H3</accession>
<proteinExistence type="predicted"/>